<feature type="transmembrane region" description="Helical" evidence="2">
    <location>
        <begin position="5"/>
        <end position="24"/>
    </location>
</feature>
<accession>A0A8X8GMC8</accession>
<dbReference type="RefSeq" id="WP_234624132.1">
    <property type="nucleotide sequence ID" value="NZ_JAHWXT010000008.1"/>
</dbReference>
<sequence>MIKIILGTLVSTILLVSVIVVFYWRDIKYDPNGQDFLIFFGVIPVAITLLILSPMLIKKIYQSRQEKKEQQRIEAEQYSEQQQTTEAKVEEKIEWVDLKVYSATSLSALGENEAQLDQLQDVASPELDSQLVNGYGLPILSFRVQEIEEPLEDEASSLSSRQKRISALIQQQLEQNTETLYQIAEHLKNSALFYDAKLAHEYRMHPAWIDPHRDYEDEPIEQQVAEAVPRLNRLNIHIILPENLFHSWDESSASELVHHYLTELGILDQQFGTEYHYWGETTAYKDWIKLLKRTQLLDAEASLFIAVDSEIDQETIDDRTWMTEKYIPSEYISTCCMTNTQVELQNLQAIKYIRIALNSDQASKTLKELNLDQAEQFDQEQPFVLVLDDPAEIKLLKKLEQNFAETAIEAHHYLYSKNSLGHTQPLAKVFGFMLSLHFKDELYGYVYSAEHQQTQVLVGTEFA</sequence>
<feature type="transmembrane region" description="Helical" evidence="2">
    <location>
        <begin position="36"/>
        <end position="57"/>
    </location>
</feature>
<evidence type="ECO:0000313" key="3">
    <source>
        <dbReference type="EMBL" id="MCF0266527.1"/>
    </source>
</evidence>
<keyword evidence="2" id="KW-1133">Transmembrane helix</keyword>
<name>A0A8X8GMC8_ACIGI</name>
<keyword evidence="1" id="KW-0175">Coiled coil</keyword>
<evidence type="ECO:0000256" key="1">
    <source>
        <dbReference type="SAM" id="Coils"/>
    </source>
</evidence>
<proteinExistence type="predicted"/>
<comment type="caution">
    <text evidence="3">The sequence shown here is derived from an EMBL/GenBank/DDBJ whole genome shotgun (WGS) entry which is preliminary data.</text>
</comment>
<feature type="coiled-coil region" evidence="1">
    <location>
        <begin position="61"/>
        <end position="88"/>
    </location>
</feature>
<organism evidence="3 4">
    <name type="scientific">Acinetobacter guillouiae</name>
    <name type="common">Acinetobacter genomosp. 11</name>
    <dbReference type="NCBI Taxonomy" id="106649"/>
    <lineage>
        <taxon>Bacteria</taxon>
        <taxon>Pseudomonadati</taxon>
        <taxon>Pseudomonadota</taxon>
        <taxon>Gammaproteobacteria</taxon>
        <taxon>Moraxellales</taxon>
        <taxon>Moraxellaceae</taxon>
        <taxon>Acinetobacter</taxon>
    </lineage>
</organism>
<dbReference type="AlphaFoldDB" id="A0A8X8GMC8"/>
<protein>
    <submittedName>
        <fullName evidence="3">Uncharacterized protein</fullName>
    </submittedName>
</protein>
<evidence type="ECO:0000313" key="4">
    <source>
        <dbReference type="Proteomes" id="UP000887320"/>
    </source>
</evidence>
<reference evidence="3" key="1">
    <citation type="submission" date="2021-07" db="EMBL/GenBank/DDBJ databases">
        <authorList>
            <person name="Fernandez M."/>
            <person name="Pereira P."/>
            <person name="Torres Tejerizo G.A."/>
            <person name="Gonzalez P."/>
            <person name="Agostini E."/>
        </authorList>
    </citation>
    <scope>NUCLEOTIDE SEQUENCE</scope>
    <source>
        <strain evidence="3">SFC 500-1A</strain>
    </source>
</reference>
<dbReference type="EMBL" id="JAHWXT010000008">
    <property type="protein sequence ID" value="MCF0266527.1"/>
    <property type="molecule type" value="Genomic_DNA"/>
</dbReference>
<gene>
    <name evidence="3" type="ORF">KW868_18920</name>
</gene>
<keyword evidence="2" id="KW-0812">Transmembrane</keyword>
<dbReference type="Proteomes" id="UP000887320">
    <property type="component" value="Unassembled WGS sequence"/>
</dbReference>
<evidence type="ECO:0000256" key="2">
    <source>
        <dbReference type="SAM" id="Phobius"/>
    </source>
</evidence>
<keyword evidence="2" id="KW-0472">Membrane</keyword>